<evidence type="ECO:0000313" key="4">
    <source>
        <dbReference type="Proteomes" id="UP001152797"/>
    </source>
</evidence>
<evidence type="ECO:0000313" key="3">
    <source>
        <dbReference type="EMBL" id="CAL1170488.1"/>
    </source>
</evidence>
<gene>
    <name evidence="2" type="ORF">C1SCF055_LOCUS41785</name>
</gene>
<comment type="caution">
    <text evidence="2">The sequence shown here is derived from an EMBL/GenBank/DDBJ whole genome shotgun (WGS) entry which is preliminary data.</text>
</comment>
<feature type="non-terminal residue" evidence="2">
    <location>
        <position position="119"/>
    </location>
</feature>
<dbReference type="AlphaFoldDB" id="A0A9P1GKZ5"/>
<name>A0A9P1GKZ5_9DINO</name>
<organism evidence="2">
    <name type="scientific">Cladocopium goreaui</name>
    <dbReference type="NCBI Taxonomy" id="2562237"/>
    <lineage>
        <taxon>Eukaryota</taxon>
        <taxon>Sar</taxon>
        <taxon>Alveolata</taxon>
        <taxon>Dinophyceae</taxon>
        <taxon>Suessiales</taxon>
        <taxon>Symbiodiniaceae</taxon>
        <taxon>Cladocopium</taxon>
    </lineage>
</organism>
<sequence length="119" mass="13141">MAADRTNHTDCTDPTPEHGHNGHNLEVDFRATPSTRSLTWQVPESLVRGIPFRCLLAGGGRPFRTKSDSAKTLAKQLKPCVTYDAFISHDWQTSGWLKYASLLLLFNSQTAAIVTLVVS</sequence>
<accession>A0A9P1GKZ5</accession>
<proteinExistence type="predicted"/>
<reference evidence="2" key="1">
    <citation type="submission" date="2022-10" db="EMBL/GenBank/DDBJ databases">
        <authorList>
            <person name="Chen Y."/>
            <person name="Dougan E. K."/>
            <person name="Chan C."/>
            <person name="Rhodes N."/>
            <person name="Thang M."/>
        </authorList>
    </citation>
    <scope>NUCLEOTIDE SEQUENCE</scope>
</reference>
<reference evidence="3" key="2">
    <citation type="submission" date="2024-04" db="EMBL/GenBank/DDBJ databases">
        <authorList>
            <person name="Chen Y."/>
            <person name="Shah S."/>
            <person name="Dougan E. K."/>
            <person name="Thang M."/>
            <person name="Chan C."/>
        </authorList>
    </citation>
    <scope>NUCLEOTIDE SEQUENCE [LARGE SCALE GENOMIC DNA]</scope>
</reference>
<dbReference type="EMBL" id="CAMXCT030006621">
    <property type="protein sequence ID" value="CAL4804425.1"/>
    <property type="molecule type" value="Genomic_DNA"/>
</dbReference>
<evidence type="ECO:0000256" key="1">
    <source>
        <dbReference type="SAM" id="MobiDB-lite"/>
    </source>
</evidence>
<keyword evidence="4" id="KW-1185">Reference proteome</keyword>
<dbReference type="EMBL" id="CAMXCT020006621">
    <property type="protein sequence ID" value="CAL1170488.1"/>
    <property type="molecule type" value="Genomic_DNA"/>
</dbReference>
<dbReference type="EMBL" id="CAMXCT010006621">
    <property type="protein sequence ID" value="CAI4017113.1"/>
    <property type="molecule type" value="Genomic_DNA"/>
</dbReference>
<feature type="region of interest" description="Disordered" evidence="1">
    <location>
        <begin position="1"/>
        <end position="25"/>
    </location>
</feature>
<dbReference type="Proteomes" id="UP001152797">
    <property type="component" value="Unassembled WGS sequence"/>
</dbReference>
<protein>
    <submittedName>
        <fullName evidence="2">Uncharacterized protein</fullName>
    </submittedName>
</protein>
<dbReference type="OrthoDB" id="414861at2759"/>
<evidence type="ECO:0000313" key="2">
    <source>
        <dbReference type="EMBL" id="CAI4017113.1"/>
    </source>
</evidence>